<dbReference type="InterPro" id="IPR052516">
    <property type="entry name" value="N-heterocyclic_Hydroxylase"/>
</dbReference>
<dbReference type="Gene3D" id="3.30.365.10">
    <property type="entry name" value="Aldehyde oxidase/xanthine dehydrogenase, molybdopterin binding domain"/>
    <property type="match status" value="4"/>
</dbReference>
<evidence type="ECO:0000259" key="2">
    <source>
        <dbReference type="SMART" id="SM01008"/>
    </source>
</evidence>
<dbReference type="Pfam" id="PF02738">
    <property type="entry name" value="MoCoBD_1"/>
    <property type="match status" value="1"/>
</dbReference>
<dbReference type="PANTHER" id="PTHR47495:SF1">
    <property type="entry name" value="BLL3820 PROTEIN"/>
    <property type="match status" value="1"/>
</dbReference>
<feature type="transmembrane region" description="Helical" evidence="1">
    <location>
        <begin position="12"/>
        <end position="31"/>
    </location>
</feature>
<name>A0A934IHJ8_9RHOB</name>
<dbReference type="SMART" id="SM01008">
    <property type="entry name" value="Ald_Xan_dh_C"/>
    <property type="match status" value="1"/>
</dbReference>
<keyword evidence="1" id="KW-1133">Transmembrane helix</keyword>
<feature type="domain" description="Aldehyde oxidase/xanthine dehydrogenase a/b hammerhead" evidence="2">
    <location>
        <begin position="240"/>
        <end position="318"/>
    </location>
</feature>
<keyword evidence="1" id="KW-0472">Membrane</keyword>
<dbReference type="InterPro" id="IPR008274">
    <property type="entry name" value="AldOxase/xan_DH_MoCoBD1"/>
</dbReference>
<accession>A0A934IHJ8</accession>
<dbReference type="PANTHER" id="PTHR47495">
    <property type="entry name" value="ALDEHYDE DEHYDROGENASE"/>
    <property type="match status" value="1"/>
</dbReference>
<gene>
    <name evidence="3" type="ORF">ILP92_12135</name>
</gene>
<sequence length="742" mass="78004">MGRAARIARRTFLIGSAAVAGGVAFGTYLVVRDPKNPLLDFVSEREAAITPYVILDATGVTLVTPRAELGQGATSLQAALLAEEMDLDWQSIRTVPGPPSPAYYNAVVAGEGLPIAATDDGYLARTGRAAGGALAKVLGLQITGGSSTVPDAFDKLRAAGAVAREVIVSAAAAETGLDRDTLHTEAGHVVLPDGTRLPYGALALAAARIPVPDEVALRDPSEWRLLGTEFTGLETRAKSTGQARFGIDFDLPGMLYAAIRQPPVQGSIATKIDDSAARAVRGVEDVVRLTSGIAVIATSTYPAMKAAKALRIIWSDVAGEDSSRTFGRLAAAITADARDSRFRDDGTLPDRAADMAQTYTVPYLAHAPLEPMSATAQFADGVLRIWTSTQVPLFLRDKAADLVGVAKDAVEVTVLPGGGSFGRRLELDYALQAAELATRTQGRPVKLTWTREEDMTHDFPRPAALAEARGWVADGRVQALDLAIAAPSTAASQMGRLGFPSAGPDVAIVAGAWDQPFAPPAIRVTGYRAPEAVGVSSWRSVGASANVFFHESALDELIHAAGADPLAERLRLCTHAPSIRVLEEVGALSDWGSSLPDGHGRGVAFCLSFGVSVAEVVEVATTARGIKLIRAFAVAELGRVLDPVNCENQMQGGLAWGLGHAMFAKLTYKDGVPQQTNFDSYRALRMPQCPDLVVRALETTDRIRGIGEPTVPPAAPALANAIFAATGQRIRALPLADHIAFA</sequence>
<dbReference type="Proteomes" id="UP000642488">
    <property type="component" value="Unassembled WGS sequence"/>
</dbReference>
<dbReference type="InterPro" id="IPR012368">
    <property type="entry name" value="OxRdtase_Mopterin-bd_su_IorB"/>
</dbReference>
<reference evidence="3" key="1">
    <citation type="submission" date="2020-12" db="EMBL/GenBank/DDBJ databases">
        <title>Bacterial taxonomy.</title>
        <authorList>
            <person name="Pan X."/>
        </authorList>
    </citation>
    <scope>NUCLEOTIDE SEQUENCE</scope>
    <source>
        <strain evidence="3">KCTC 52957</strain>
    </source>
</reference>
<dbReference type="EMBL" id="JAEKPD010000010">
    <property type="protein sequence ID" value="MBJ3763495.1"/>
    <property type="molecule type" value="Genomic_DNA"/>
</dbReference>
<keyword evidence="1" id="KW-0812">Transmembrane</keyword>
<dbReference type="Gene3D" id="3.90.1170.50">
    <property type="entry name" value="Aldehyde oxidase/xanthine dehydrogenase, a/b hammerhead"/>
    <property type="match status" value="1"/>
</dbReference>
<dbReference type="PIRSF" id="PIRSF036389">
    <property type="entry name" value="IOR_B"/>
    <property type="match status" value="1"/>
</dbReference>
<keyword evidence="4" id="KW-1185">Reference proteome</keyword>
<dbReference type="InterPro" id="IPR000674">
    <property type="entry name" value="Ald_Oxase/Xan_DH_a/b"/>
</dbReference>
<dbReference type="InterPro" id="IPR037165">
    <property type="entry name" value="AldOxase/xan_DH_Mopterin-bd_sf"/>
</dbReference>
<dbReference type="GO" id="GO:0016491">
    <property type="term" value="F:oxidoreductase activity"/>
    <property type="evidence" value="ECO:0007669"/>
    <property type="project" value="InterPro"/>
</dbReference>
<evidence type="ECO:0000313" key="3">
    <source>
        <dbReference type="EMBL" id="MBJ3763495.1"/>
    </source>
</evidence>
<dbReference type="RefSeq" id="WP_198916659.1">
    <property type="nucleotide sequence ID" value="NZ_JAEKPD010000010.1"/>
</dbReference>
<dbReference type="AlphaFoldDB" id="A0A934IHJ8"/>
<proteinExistence type="predicted"/>
<evidence type="ECO:0000313" key="4">
    <source>
        <dbReference type="Proteomes" id="UP000642488"/>
    </source>
</evidence>
<evidence type="ECO:0000256" key="1">
    <source>
        <dbReference type="SAM" id="Phobius"/>
    </source>
</evidence>
<dbReference type="InterPro" id="IPR046867">
    <property type="entry name" value="AldOxase/xan_DH_MoCoBD2"/>
</dbReference>
<comment type="caution">
    <text evidence="3">The sequence shown here is derived from an EMBL/GenBank/DDBJ whole genome shotgun (WGS) entry which is preliminary data.</text>
</comment>
<dbReference type="Pfam" id="PF20256">
    <property type="entry name" value="MoCoBD_2"/>
    <property type="match status" value="1"/>
</dbReference>
<dbReference type="SUPFAM" id="SSF56003">
    <property type="entry name" value="Molybdenum cofactor-binding domain"/>
    <property type="match status" value="2"/>
</dbReference>
<protein>
    <submittedName>
        <fullName evidence="3">Xanthine dehydrogenase family protein molybdopterin-binding subunit</fullName>
    </submittedName>
</protein>
<organism evidence="3 4">
    <name type="scientific">Palleronia pontilimi</name>
    <dbReference type="NCBI Taxonomy" id="1964209"/>
    <lineage>
        <taxon>Bacteria</taxon>
        <taxon>Pseudomonadati</taxon>
        <taxon>Pseudomonadota</taxon>
        <taxon>Alphaproteobacteria</taxon>
        <taxon>Rhodobacterales</taxon>
        <taxon>Roseobacteraceae</taxon>
        <taxon>Palleronia</taxon>
    </lineage>
</organism>